<dbReference type="EMBL" id="ASHM01006321">
    <property type="protein sequence ID" value="PNY13757.1"/>
    <property type="molecule type" value="Genomic_DNA"/>
</dbReference>
<dbReference type="PANTHER" id="PTHR46038">
    <property type="entry name" value="EXPRESSED PROTEIN-RELATED"/>
    <property type="match status" value="1"/>
</dbReference>
<accession>A0A2K3PEN4</accession>
<feature type="transmembrane region" description="Helical" evidence="1">
    <location>
        <begin position="24"/>
        <end position="45"/>
    </location>
</feature>
<comment type="caution">
    <text evidence="3">The sequence shown here is derived from an EMBL/GenBank/DDBJ whole genome shotgun (WGS) entry which is preliminary data.</text>
</comment>
<evidence type="ECO:0000313" key="4">
    <source>
        <dbReference type="Proteomes" id="UP000236291"/>
    </source>
</evidence>
<sequence length="323" mass="37251">MSNLHTATNSSSFTMSPESTSLNFRHILTAALLFATVSLSCLLLFRDADYSYFSSSYSFPRFPTGFPFASDDSVATSNEYPLEKILNEAAMEDKTVILTTLNDAWAAPNSVIDLFLESFRIGVHTRKLLNHLVIIALDQKAFIRCQAIHTYCFLLVSEGSDFREEAYFMTPRYLKMMWRRIDFLRSVLEMGYNFVFTDADIMWFRDPFPRFHHSADFQIACDHFTETYPGYHDQDVLNFIKIDPFINDIGLKMIFLDTANFGGLCEPSRDLNQDWKHYLTLPPSLKRLSIISWRVPQKCRVNFFLSLDSLKTSGSPEKSVEED</sequence>
<protein>
    <recommendedName>
        <fullName evidence="2">Nucleotide-diphospho-sugar transferase domain-containing protein</fullName>
    </recommendedName>
</protein>
<dbReference type="Proteomes" id="UP000236291">
    <property type="component" value="Unassembled WGS sequence"/>
</dbReference>
<keyword evidence="1" id="KW-0812">Transmembrane</keyword>
<evidence type="ECO:0000313" key="3">
    <source>
        <dbReference type="EMBL" id="PNY13757.1"/>
    </source>
</evidence>
<dbReference type="InterPro" id="IPR005069">
    <property type="entry name" value="Nucl-diP-sugar_transferase"/>
</dbReference>
<dbReference type="Pfam" id="PF03407">
    <property type="entry name" value="Nucleotid_trans"/>
    <property type="match status" value="1"/>
</dbReference>
<dbReference type="PANTHER" id="PTHR46038:SF38">
    <property type="entry name" value="GLYCOSYLTRANSFERASE-RELATED"/>
    <property type="match status" value="1"/>
</dbReference>
<reference evidence="3 4" key="2">
    <citation type="journal article" date="2017" name="Front. Plant Sci.">
        <title>Gene Classification and Mining of Molecular Markers Useful in Red Clover (Trifolium pratense) Breeding.</title>
        <authorList>
            <person name="Istvanek J."/>
            <person name="Dluhosova J."/>
            <person name="Dluhos P."/>
            <person name="Patkova L."/>
            <person name="Nedelnik J."/>
            <person name="Repkova J."/>
        </authorList>
    </citation>
    <scope>NUCLEOTIDE SEQUENCE [LARGE SCALE GENOMIC DNA]</scope>
    <source>
        <strain evidence="4">cv. Tatra</strain>
        <tissue evidence="3">Young leaves</tissue>
    </source>
</reference>
<keyword evidence="1" id="KW-1133">Transmembrane helix</keyword>
<evidence type="ECO:0000256" key="1">
    <source>
        <dbReference type="SAM" id="Phobius"/>
    </source>
</evidence>
<reference evidence="3 4" key="1">
    <citation type="journal article" date="2014" name="Am. J. Bot.">
        <title>Genome assembly and annotation for red clover (Trifolium pratense; Fabaceae).</title>
        <authorList>
            <person name="Istvanek J."/>
            <person name="Jaros M."/>
            <person name="Krenek A."/>
            <person name="Repkova J."/>
        </authorList>
    </citation>
    <scope>NUCLEOTIDE SEQUENCE [LARGE SCALE GENOMIC DNA]</scope>
    <source>
        <strain evidence="4">cv. Tatra</strain>
        <tissue evidence="3">Young leaves</tissue>
    </source>
</reference>
<keyword evidence="1" id="KW-0472">Membrane</keyword>
<feature type="domain" description="Nucleotide-diphospho-sugar transferase" evidence="2">
    <location>
        <begin position="128"/>
        <end position="227"/>
    </location>
</feature>
<dbReference type="STRING" id="57577.A0A2K3PEN4"/>
<proteinExistence type="predicted"/>
<evidence type="ECO:0000259" key="2">
    <source>
        <dbReference type="Pfam" id="PF03407"/>
    </source>
</evidence>
<organism evidence="3 4">
    <name type="scientific">Trifolium pratense</name>
    <name type="common">Red clover</name>
    <dbReference type="NCBI Taxonomy" id="57577"/>
    <lineage>
        <taxon>Eukaryota</taxon>
        <taxon>Viridiplantae</taxon>
        <taxon>Streptophyta</taxon>
        <taxon>Embryophyta</taxon>
        <taxon>Tracheophyta</taxon>
        <taxon>Spermatophyta</taxon>
        <taxon>Magnoliopsida</taxon>
        <taxon>eudicotyledons</taxon>
        <taxon>Gunneridae</taxon>
        <taxon>Pentapetalae</taxon>
        <taxon>rosids</taxon>
        <taxon>fabids</taxon>
        <taxon>Fabales</taxon>
        <taxon>Fabaceae</taxon>
        <taxon>Papilionoideae</taxon>
        <taxon>50 kb inversion clade</taxon>
        <taxon>NPAAA clade</taxon>
        <taxon>Hologalegina</taxon>
        <taxon>IRL clade</taxon>
        <taxon>Trifolieae</taxon>
        <taxon>Trifolium</taxon>
    </lineage>
</organism>
<gene>
    <name evidence="3" type="ORF">L195_g010423</name>
</gene>
<name>A0A2K3PEN4_TRIPR</name>
<dbReference type="AlphaFoldDB" id="A0A2K3PEN4"/>
<dbReference type="InterPro" id="IPR044821">
    <property type="entry name" value="At1g28695/At4g15970-like"/>
</dbReference>